<dbReference type="InterPro" id="IPR019734">
    <property type="entry name" value="TPR_rpt"/>
</dbReference>
<keyword evidence="2 3" id="KW-0802">TPR repeat</keyword>
<dbReference type="PANTHER" id="PTHR45586">
    <property type="entry name" value="TPR REPEAT-CONTAINING PROTEIN PA4667"/>
    <property type="match status" value="1"/>
</dbReference>
<sequence length="568" mass="61273">MQFPGPSQRLALLAAALLSACAASGAPGDRGPRSANGTPITGAFGAYLAGRFASAETDTEVAADQLLTALKADPDQPELLNRAFLAALLDGRGEAQRLARRLPDNPAANLLLAGADMQAGRWDRAEQRVRAMARTGPVQVLQPTLLAWVQFGRGQPDQALATLRPLAEANRLRALNALHAALIADIAGRPREAERFARMALADQPQPPWRLAVLSASVLNRAGKPAEAQRLLQQMAGSGEDAALAATEAHRRTLLAARGVASPADGWAEAYTALAGALRGQGSSDFALILAQLALRLRPGFGPALVLVSDILVDQSHEEQALAALGRVPADDPLAPVIGLRRAALLDKLDRMEEATALLRRLAETYPTMPQPSARLGDLLRRRSRFAEAAVAYDEALARIGQPGQGEWPLLYARGIARERSGDWPRAEADLLRALELSPEQPYVLNYLGYTWAEQGKNLDRAKAMLLRATELRPQDGNIADSLGWVLFRLGDLPGAVTWLEKAVELEPRNSVINDHLGDAYWATGRQREARFQWQRAATLEPEPDELVKIEAKLKDGLPGYPASTAQR</sequence>
<dbReference type="Pfam" id="PF13432">
    <property type="entry name" value="TPR_16"/>
    <property type="match status" value="2"/>
</dbReference>
<dbReference type="SMART" id="SM00028">
    <property type="entry name" value="TPR"/>
    <property type="match status" value="6"/>
</dbReference>
<dbReference type="AlphaFoldDB" id="A0A9X1IIU3"/>
<protein>
    <submittedName>
        <fullName evidence="5">Tetratricopeptide repeat protein</fullName>
    </submittedName>
</protein>
<dbReference type="InterPro" id="IPR011990">
    <property type="entry name" value="TPR-like_helical_dom_sf"/>
</dbReference>
<comment type="caution">
    <text evidence="5">The sequence shown here is derived from an EMBL/GenBank/DDBJ whole genome shotgun (WGS) entry which is preliminary data.</text>
</comment>
<accession>A0A9X1IIU3</accession>
<keyword evidence="1" id="KW-0677">Repeat</keyword>
<organism evidence="5 6">
    <name type="scientific">Roseicella aerolata</name>
    <dbReference type="NCBI Taxonomy" id="2883479"/>
    <lineage>
        <taxon>Bacteria</taxon>
        <taxon>Pseudomonadati</taxon>
        <taxon>Pseudomonadota</taxon>
        <taxon>Alphaproteobacteria</taxon>
        <taxon>Acetobacterales</taxon>
        <taxon>Roseomonadaceae</taxon>
        <taxon>Roseicella</taxon>
    </lineage>
</organism>
<dbReference type="Gene3D" id="1.25.40.10">
    <property type="entry name" value="Tetratricopeptide repeat domain"/>
    <property type="match status" value="3"/>
</dbReference>
<dbReference type="SUPFAM" id="SSF48452">
    <property type="entry name" value="TPR-like"/>
    <property type="match status" value="3"/>
</dbReference>
<dbReference type="InterPro" id="IPR051012">
    <property type="entry name" value="CellSynth/LPSAsmb/PSIAsmb"/>
</dbReference>
<evidence type="ECO:0000313" key="6">
    <source>
        <dbReference type="Proteomes" id="UP001139311"/>
    </source>
</evidence>
<evidence type="ECO:0000256" key="4">
    <source>
        <dbReference type="SAM" id="SignalP"/>
    </source>
</evidence>
<dbReference type="PANTHER" id="PTHR45586:SF1">
    <property type="entry name" value="LIPOPOLYSACCHARIDE ASSEMBLY PROTEIN B"/>
    <property type="match status" value="1"/>
</dbReference>
<dbReference type="Proteomes" id="UP001139311">
    <property type="component" value="Unassembled WGS sequence"/>
</dbReference>
<reference evidence="5" key="1">
    <citation type="submission" date="2021-10" db="EMBL/GenBank/DDBJ databases">
        <title>Roseicella aerolatum sp. nov., isolated from aerosols of e-waste dismantling site.</title>
        <authorList>
            <person name="Qin T."/>
        </authorList>
    </citation>
    <scope>NUCLEOTIDE SEQUENCE</scope>
    <source>
        <strain evidence="5">GB24</strain>
    </source>
</reference>
<gene>
    <name evidence="5" type="ORF">LHA35_20725</name>
</gene>
<proteinExistence type="predicted"/>
<evidence type="ECO:0000313" key="5">
    <source>
        <dbReference type="EMBL" id="MCB4824158.1"/>
    </source>
</evidence>
<name>A0A9X1IIU3_9PROT</name>
<keyword evidence="4" id="KW-0732">Signal</keyword>
<evidence type="ECO:0000256" key="2">
    <source>
        <dbReference type="ARBA" id="ARBA00022803"/>
    </source>
</evidence>
<keyword evidence="6" id="KW-1185">Reference proteome</keyword>
<dbReference type="PROSITE" id="PS50005">
    <property type="entry name" value="TPR"/>
    <property type="match status" value="1"/>
</dbReference>
<dbReference type="RefSeq" id="WP_226611753.1">
    <property type="nucleotide sequence ID" value="NZ_JAJAQI010000037.1"/>
</dbReference>
<feature type="signal peptide" evidence="4">
    <location>
        <begin position="1"/>
        <end position="25"/>
    </location>
</feature>
<evidence type="ECO:0000256" key="1">
    <source>
        <dbReference type="ARBA" id="ARBA00022737"/>
    </source>
</evidence>
<evidence type="ECO:0000256" key="3">
    <source>
        <dbReference type="PROSITE-ProRule" id="PRU00339"/>
    </source>
</evidence>
<dbReference type="EMBL" id="JAJAQI010000037">
    <property type="protein sequence ID" value="MCB4824158.1"/>
    <property type="molecule type" value="Genomic_DNA"/>
</dbReference>
<feature type="chain" id="PRO_5040829696" evidence="4">
    <location>
        <begin position="26"/>
        <end position="568"/>
    </location>
</feature>
<feature type="repeat" description="TPR" evidence="3">
    <location>
        <begin position="477"/>
        <end position="510"/>
    </location>
</feature>